<name>A0A2N3HIQ9_9FLAO</name>
<gene>
    <name evidence="2" type="ORF">CSW08_10990</name>
</gene>
<dbReference type="Pfam" id="PF07661">
    <property type="entry name" value="MORN_2"/>
    <property type="match status" value="4"/>
</dbReference>
<evidence type="ECO:0000313" key="2">
    <source>
        <dbReference type="EMBL" id="PKQ44831.1"/>
    </source>
</evidence>
<dbReference type="Proteomes" id="UP000233435">
    <property type="component" value="Unassembled WGS sequence"/>
</dbReference>
<dbReference type="OrthoDB" id="9785122at2"/>
<protein>
    <submittedName>
        <fullName evidence="2">Preprotein translocase YidC</fullName>
    </submittedName>
</protein>
<dbReference type="GO" id="GO:0005694">
    <property type="term" value="C:chromosome"/>
    <property type="evidence" value="ECO:0007669"/>
    <property type="project" value="TreeGrafter"/>
</dbReference>
<accession>A0A2N3HIQ9</accession>
<dbReference type="GO" id="GO:0003682">
    <property type="term" value="F:chromatin binding"/>
    <property type="evidence" value="ECO:0007669"/>
    <property type="project" value="TreeGrafter"/>
</dbReference>
<dbReference type="Gene3D" id="3.90.930.1">
    <property type="match status" value="1"/>
</dbReference>
<keyword evidence="3" id="KW-1185">Reference proteome</keyword>
<dbReference type="GO" id="GO:0070828">
    <property type="term" value="P:heterochromatin organization"/>
    <property type="evidence" value="ECO:0007669"/>
    <property type="project" value="TreeGrafter"/>
</dbReference>
<feature type="chain" id="PRO_5015007968" evidence="1">
    <location>
        <begin position="19"/>
        <end position="224"/>
    </location>
</feature>
<keyword evidence="1" id="KW-0732">Signal</keyword>
<dbReference type="EMBL" id="PJEO01000040">
    <property type="protein sequence ID" value="PKQ44831.1"/>
    <property type="molecule type" value="Genomic_DNA"/>
</dbReference>
<dbReference type="RefSeq" id="WP_106659937.1">
    <property type="nucleotide sequence ID" value="NZ_PJEO01000040.1"/>
</dbReference>
<dbReference type="PANTHER" id="PTHR46820">
    <property type="entry name" value="HISTONE-LYSINE N-METHYLTRANSFERASE SETD7"/>
    <property type="match status" value="1"/>
</dbReference>
<dbReference type="PANTHER" id="PTHR46820:SF1">
    <property type="entry name" value="HISTONE-LYSINE N-METHYLTRANSFERASE SETD7"/>
    <property type="match status" value="1"/>
</dbReference>
<organism evidence="2 3">
    <name type="scientific">Confluentibacter flavum</name>
    <dbReference type="NCBI Taxonomy" id="1909700"/>
    <lineage>
        <taxon>Bacteria</taxon>
        <taxon>Pseudomonadati</taxon>
        <taxon>Bacteroidota</taxon>
        <taxon>Flavobacteriia</taxon>
        <taxon>Flavobacteriales</taxon>
        <taxon>Flavobacteriaceae</taxon>
        <taxon>Confluentibacter</taxon>
    </lineage>
</organism>
<dbReference type="SUPFAM" id="SSF82185">
    <property type="entry name" value="Histone H3 K4-specific methyltransferase SET7/9 N-terminal domain"/>
    <property type="match status" value="1"/>
</dbReference>
<feature type="signal peptide" evidence="1">
    <location>
        <begin position="1"/>
        <end position="18"/>
    </location>
</feature>
<proteinExistence type="predicted"/>
<dbReference type="InterPro" id="IPR011652">
    <property type="entry name" value="MORN_2"/>
</dbReference>
<sequence length="224" mass="25802">MKYIVTYILLILVFSVSAQTINQLDENGKQHGVWKKNFDGTNILRFEGEFHHGKEIGLFRFYQNINGKAVLAATREFLEPGTKANVTFFASTGKLISEGQMNGKTYVGEWKYYQKDSNKLLTLEHFDDSGNLTGERFIYYTTGQVSQKENYKKGKLDGISVWYSEDNVVIKEYTYVDGVLHGPSKFYDPKGQLIAEGFYKKDQKDGIWKYYENGKLIKEKKTSN</sequence>
<evidence type="ECO:0000313" key="3">
    <source>
        <dbReference type="Proteomes" id="UP000233435"/>
    </source>
</evidence>
<reference evidence="2 3" key="1">
    <citation type="submission" date="2017-12" db="EMBL/GenBank/DDBJ databases">
        <title>Confluentibacter flavum sp. nov., isolated from the saline lake.</title>
        <authorList>
            <person name="Yu L."/>
        </authorList>
    </citation>
    <scope>NUCLEOTIDE SEQUENCE [LARGE SCALE GENOMIC DNA]</scope>
    <source>
        <strain evidence="2 3">3B</strain>
    </source>
</reference>
<dbReference type="AlphaFoldDB" id="A0A2N3HIQ9"/>
<evidence type="ECO:0000256" key="1">
    <source>
        <dbReference type="SAM" id="SignalP"/>
    </source>
</evidence>
<comment type="caution">
    <text evidence="2">The sequence shown here is derived from an EMBL/GenBank/DDBJ whole genome shotgun (WGS) entry which is preliminary data.</text>
</comment>